<evidence type="ECO:0000256" key="3">
    <source>
        <dbReference type="ARBA" id="ARBA00022801"/>
    </source>
</evidence>
<evidence type="ECO:0000313" key="7">
    <source>
        <dbReference type="EMBL" id="NDL58680.1"/>
    </source>
</evidence>
<evidence type="ECO:0000256" key="5">
    <source>
        <dbReference type="RuleBase" id="RU361140"/>
    </source>
</evidence>
<dbReference type="Proteomes" id="UP000460435">
    <property type="component" value="Unassembled WGS sequence"/>
</dbReference>
<gene>
    <name evidence="7" type="ORF">F7O44_16550</name>
</gene>
<accession>A0A7K3M632</accession>
<dbReference type="GO" id="GO:0017001">
    <property type="term" value="P:antibiotic catabolic process"/>
    <property type="evidence" value="ECO:0007669"/>
    <property type="project" value="InterPro"/>
</dbReference>
<dbReference type="EC" id="3.5.2.6" evidence="5"/>
<organism evidence="7 8">
    <name type="scientific">Phytoactinopolyspora mesophila</name>
    <dbReference type="NCBI Taxonomy" id="2650750"/>
    <lineage>
        <taxon>Bacteria</taxon>
        <taxon>Bacillati</taxon>
        <taxon>Actinomycetota</taxon>
        <taxon>Actinomycetes</taxon>
        <taxon>Jiangellales</taxon>
        <taxon>Jiangellaceae</taxon>
        <taxon>Phytoactinopolyspora</taxon>
    </lineage>
</organism>
<dbReference type="PANTHER" id="PTHR46825:SF7">
    <property type="entry name" value="D-ALANYL-D-ALANINE CARBOXYPEPTIDASE"/>
    <property type="match status" value="1"/>
</dbReference>
<comment type="caution">
    <text evidence="7">The sequence shown here is derived from an EMBL/GenBank/DDBJ whole genome shotgun (WGS) entry which is preliminary data.</text>
</comment>
<dbReference type="InterPro" id="IPR050491">
    <property type="entry name" value="AmpC-like"/>
</dbReference>
<dbReference type="GO" id="GO:0030288">
    <property type="term" value="C:outer membrane-bounded periplasmic space"/>
    <property type="evidence" value="ECO:0007669"/>
    <property type="project" value="InterPro"/>
</dbReference>
<dbReference type="InterPro" id="IPR012338">
    <property type="entry name" value="Beta-lactam/transpept-like"/>
</dbReference>
<dbReference type="SUPFAM" id="SSF56601">
    <property type="entry name" value="beta-lactamase/transpeptidase-like"/>
    <property type="match status" value="1"/>
</dbReference>
<evidence type="ECO:0000256" key="2">
    <source>
        <dbReference type="ARBA" id="ARBA00007840"/>
    </source>
</evidence>
<dbReference type="InterPro" id="IPR001466">
    <property type="entry name" value="Beta-lactam-related"/>
</dbReference>
<dbReference type="GO" id="GO:0008800">
    <property type="term" value="F:beta-lactamase activity"/>
    <property type="evidence" value="ECO:0007669"/>
    <property type="project" value="UniProtKB-UniRule"/>
</dbReference>
<sequence>MTGVNGDVELAATVSRLLRGRRRAVAAASVTPDEVRVAGIGAARGADFEIGSISKGVTGLLYVDALARGEVAPTSTLGDLLPLLGTPAAGLELGSITVHRSGLPGLPALPGSASAIRRTLSLWVHGANPYGENLDELLSQARLAKPGATRSRYSNFGFELLGHALASAAGTTFAELVQRRIAGPLGLTTFYVPAAPEGLRPAALVGRNRFGRTREPWTGEAIGPAGGIRAGIEDMACLVQALLNGAAPGAAALDPIDVFGGRRVRIGAAWITIEVRGRSITWHNGGTGGFRSWLGLDRDAGTGAVILSATSASVDAAGFRLLAELTEEAHARR</sequence>
<comment type="catalytic activity">
    <reaction evidence="1 5">
        <text>a beta-lactam + H2O = a substituted beta-amino acid</text>
        <dbReference type="Rhea" id="RHEA:20401"/>
        <dbReference type="ChEBI" id="CHEBI:15377"/>
        <dbReference type="ChEBI" id="CHEBI:35627"/>
        <dbReference type="ChEBI" id="CHEBI:140347"/>
        <dbReference type="EC" id="3.5.2.6"/>
    </reaction>
</comment>
<keyword evidence="4 5" id="KW-0046">Antibiotic resistance</keyword>
<dbReference type="InterPro" id="IPR001586">
    <property type="entry name" value="Beta-lactam_class-C_AS"/>
</dbReference>
<dbReference type="EMBL" id="WLZY01000005">
    <property type="protein sequence ID" value="NDL58680.1"/>
    <property type="molecule type" value="Genomic_DNA"/>
</dbReference>
<evidence type="ECO:0000259" key="6">
    <source>
        <dbReference type="Pfam" id="PF00144"/>
    </source>
</evidence>
<feature type="domain" description="Beta-lactamase-related" evidence="6">
    <location>
        <begin position="11"/>
        <end position="316"/>
    </location>
</feature>
<name>A0A7K3M632_9ACTN</name>
<reference evidence="7 8" key="1">
    <citation type="submission" date="2019-11" db="EMBL/GenBank/DDBJ databases">
        <authorList>
            <person name="Li X.-J."/>
            <person name="Feng X.-M."/>
        </authorList>
    </citation>
    <scope>NUCLEOTIDE SEQUENCE [LARGE SCALE GENOMIC DNA]</scope>
    <source>
        <strain evidence="7 8">XMNu-373</strain>
    </source>
</reference>
<dbReference type="RefSeq" id="WP_162451370.1">
    <property type="nucleotide sequence ID" value="NZ_WLZY01000005.1"/>
</dbReference>
<dbReference type="Gene3D" id="3.40.710.10">
    <property type="entry name" value="DD-peptidase/beta-lactamase superfamily"/>
    <property type="match status" value="1"/>
</dbReference>
<dbReference type="Pfam" id="PF00144">
    <property type="entry name" value="Beta-lactamase"/>
    <property type="match status" value="1"/>
</dbReference>
<evidence type="ECO:0000313" key="8">
    <source>
        <dbReference type="Proteomes" id="UP000460435"/>
    </source>
</evidence>
<dbReference type="GO" id="GO:0046677">
    <property type="term" value="P:response to antibiotic"/>
    <property type="evidence" value="ECO:0007669"/>
    <property type="project" value="UniProtKB-UniRule"/>
</dbReference>
<comment type="similarity">
    <text evidence="2 5">Belongs to the class-C beta-lactamase family.</text>
</comment>
<keyword evidence="8" id="KW-1185">Reference proteome</keyword>
<protein>
    <recommendedName>
        <fullName evidence="5">Beta-lactamase</fullName>
        <ecNumber evidence="5">3.5.2.6</ecNumber>
    </recommendedName>
</protein>
<proteinExistence type="inferred from homology"/>
<dbReference type="PROSITE" id="PS00336">
    <property type="entry name" value="BETA_LACTAMASE_C"/>
    <property type="match status" value="1"/>
</dbReference>
<dbReference type="PANTHER" id="PTHR46825">
    <property type="entry name" value="D-ALANYL-D-ALANINE-CARBOXYPEPTIDASE/ENDOPEPTIDASE AMPH"/>
    <property type="match status" value="1"/>
</dbReference>
<evidence type="ECO:0000256" key="1">
    <source>
        <dbReference type="ARBA" id="ARBA00001526"/>
    </source>
</evidence>
<dbReference type="AlphaFoldDB" id="A0A7K3M632"/>
<keyword evidence="3 5" id="KW-0378">Hydrolase</keyword>
<evidence type="ECO:0000256" key="4">
    <source>
        <dbReference type="ARBA" id="ARBA00023251"/>
    </source>
</evidence>